<dbReference type="Gene3D" id="1.25.40.20">
    <property type="entry name" value="Ankyrin repeat-containing domain"/>
    <property type="match status" value="1"/>
</dbReference>
<feature type="chain" id="PRO_5021498607" evidence="2">
    <location>
        <begin position="18"/>
        <end position="736"/>
    </location>
</feature>
<proteinExistence type="predicted"/>
<sequence>MDLVGLTASIISIATLAVQLGDALRKAAEFWEAVQDAPSDIRRLSKELRLVANVFHAIQVEYEAGSTPKFFESMVKEALELAKDDIDQLSEFISGLSRNLSFANESLGKRWRKVHMALKESKIERFRDNLEGVKTTMALLQGCRQQVSLIQVNSKIDVLSTKISSVAGTSASHQVALQTSPEMTQSNFVPSGEWKSSAGSVSRSMNQYNTNFLLGTLNFRTISTTHRYSDVDGTDDADNSTTTKTFLVKFHMGFTTCRKGFRFMMTSTFDRYALDVVRRRPNDSEIFELCIDGNVQAVKRFLDRGEASIHDVDEDGESLLHKAVIRDNKQLCTMLLDFGADVYWKDDYGIFPISRASSLTCFAAISEAGFDFWSLYASRPPRPFFPNLSISVWRYVFQHKSAQSIEGNFILVMPCNIIGGQNVEVVDFLVARFAKELFQLGTFESYHSRNLVKNIIFTLFKMWLGSLMLHWFSGKDEFKVFLFEHKLTLILRQALMPSFSRESNKELLLRAITGIYIDGVLGIIKRCLCSVEITNAMFRIWSKPFFELGIDLFSHHPSTESDGQENNDEGSIGENKIAKRYFKGHFIHCCKDINYSIVREHQQDTLSLDIDVTILPEYSHLDPLFLCEAGRQRCDRTGVGRCLSRIDETFIKDGKFSMDIPGQWEEPIVPNTTMELVLDSPFSMHPQICYSMIHGSERKFYKPVTEEDIQWIEEDLRNGTLYGLSEDSPEMPGRVL</sequence>
<feature type="repeat" description="ANK" evidence="1">
    <location>
        <begin position="315"/>
        <end position="347"/>
    </location>
</feature>
<name>A0A4Z1KDV5_9HELO</name>
<protein>
    <submittedName>
        <fullName evidence="3">Uncharacterized protein</fullName>
    </submittedName>
</protein>
<feature type="signal peptide" evidence="2">
    <location>
        <begin position="1"/>
        <end position="17"/>
    </location>
</feature>
<keyword evidence="2" id="KW-0732">Signal</keyword>
<evidence type="ECO:0000256" key="2">
    <source>
        <dbReference type="SAM" id="SignalP"/>
    </source>
</evidence>
<dbReference type="SUPFAM" id="SSF48403">
    <property type="entry name" value="Ankyrin repeat"/>
    <property type="match status" value="1"/>
</dbReference>
<dbReference type="Proteomes" id="UP000297280">
    <property type="component" value="Unassembled WGS sequence"/>
</dbReference>
<evidence type="ECO:0000256" key="1">
    <source>
        <dbReference type="PROSITE-ProRule" id="PRU00023"/>
    </source>
</evidence>
<dbReference type="PROSITE" id="PS50297">
    <property type="entry name" value="ANK_REP_REGION"/>
    <property type="match status" value="1"/>
</dbReference>
<dbReference type="InterPro" id="IPR002110">
    <property type="entry name" value="Ankyrin_rpt"/>
</dbReference>
<dbReference type="PROSITE" id="PS50088">
    <property type="entry name" value="ANK_REPEAT"/>
    <property type="match status" value="1"/>
</dbReference>
<keyword evidence="1" id="KW-0040">ANK repeat</keyword>
<gene>
    <name evidence="3" type="ORF">BPOR_0624g00010</name>
</gene>
<dbReference type="EMBL" id="PQXO01000623">
    <property type="protein sequence ID" value="TGO83578.1"/>
    <property type="molecule type" value="Genomic_DNA"/>
</dbReference>
<accession>A0A4Z1KDV5</accession>
<comment type="caution">
    <text evidence="3">The sequence shown here is derived from an EMBL/GenBank/DDBJ whole genome shotgun (WGS) entry which is preliminary data.</text>
</comment>
<evidence type="ECO:0000313" key="3">
    <source>
        <dbReference type="EMBL" id="TGO83578.1"/>
    </source>
</evidence>
<keyword evidence="4" id="KW-1185">Reference proteome</keyword>
<organism evidence="3 4">
    <name type="scientific">Botrytis porri</name>
    <dbReference type="NCBI Taxonomy" id="87229"/>
    <lineage>
        <taxon>Eukaryota</taxon>
        <taxon>Fungi</taxon>
        <taxon>Dikarya</taxon>
        <taxon>Ascomycota</taxon>
        <taxon>Pezizomycotina</taxon>
        <taxon>Leotiomycetes</taxon>
        <taxon>Helotiales</taxon>
        <taxon>Sclerotiniaceae</taxon>
        <taxon>Botrytis</taxon>
    </lineage>
</organism>
<reference evidence="3 4" key="1">
    <citation type="submission" date="2017-12" db="EMBL/GenBank/DDBJ databases">
        <title>Comparative genomics of Botrytis spp.</title>
        <authorList>
            <person name="Valero-Jimenez C.A."/>
            <person name="Tapia P."/>
            <person name="Veloso J."/>
            <person name="Silva-Moreno E."/>
            <person name="Staats M."/>
            <person name="Valdes J.H."/>
            <person name="Van Kan J.A.L."/>
        </authorList>
    </citation>
    <scope>NUCLEOTIDE SEQUENCE [LARGE SCALE GENOMIC DNA]</scope>
    <source>
        <strain evidence="3 4">MUCL3349</strain>
    </source>
</reference>
<dbReference type="InterPro" id="IPR036770">
    <property type="entry name" value="Ankyrin_rpt-contain_sf"/>
</dbReference>
<dbReference type="Pfam" id="PF13637">
    <property type="entry name" value="Ank_4"/>
    <property type="match status" value="1"/>
</dbReference>
<evidence type="ECO:0000313" key="4">
    <source>
        <dbReference type="Proteomes" id="UP000297280"/>
    </source>
</evidence>
<dbReference type="AlphaFoldDB" id="A0A4Z1KDV5"/>